<protein>
    <recommendedName>
        <fullName evidence="3">Pyridoxamine 5'-phosphate oxidase putative domain-containing protein</fullName>
    </recommendedName>
</protein>
<dbReference type="InterPro" id="IPR012349">
    <property type="entry name" value="Split_barrel_FMN-bd"/>
</dbReference>
<proteinExistence type="predicted"/>
<evidence type="ECO:0000313" key="2">
    <source>
        <dbReference type="Proteomes" id="UP001195769"/>
    </source>
</evidence>
<evidence type="ECO:0000313" key="1">
    <source>
        <dbReference type="EMBL" id="KAG1899956.1"/>
    </source>
</evidence>
<evidence type="ECO:0008006" key="3">
    <source>
        <dbReference type="Google" id="ProtNLM"/>
    </source>
</evidence>
<organism evidence="1 2">
    <name type="scientific">Suillus fuscotomentosus</name>
    <dbReference type="NCBI Taxonomy" id="1912939"/>
    <lineage>
        <taxon>Eukaryota</taxon>
        <taxon>Fungi</taxon>
        <taxon>Dikarya</taxon>
        <taxon>Basidiomycota</taxon>
        <taxon>Agaricomycotina</taxon>
        <taxon>Agaricomycetes</taxon>
        <taxon>Agaricomycetidae</taxon>
        <taxon>Boletales</taxon>
        <taxon>Suillineae</taxon>
        <taxon>Suillaceae</taxon>
        <taxon>Suillus</taxon>
    </lineage>
</organism>
<dbReference type="PANTHER" id="PTHR39336:SF3">
    <property type="entry name" value="PYRIDOXAMINE PHOSPHATE OXIDASE"/>
    <property type="match status" value="1"/>
</dbReference>
<keyword evidence="2" id="KW-1185">Reference proteome</keyword>
<comment type="caution">
    <text evidence="1">The sequence shown here is derived from an EMBL/GenBank/DDBJ whole genome shotgun (WGS) entry which is preliminary data.</text>
</comment>
<dbReference type="EMBL" id="JABBWK010000029">
    <property type="protein sequence ID" value="KAG1899956.1"/>
    <property type="molecule type" value="Genomic_DNA"/>
</dbReference>
<dbReference type="AlphaFoldDB" id="A0AAD4E626"/>
<dbReference type="RefSeq" id="XP_041225532.1">
    <property type="nucleotide sequence ID" value="XM_041365024.1"/>
</dbReference>
<accession>A0AAD4E626</accession>
<sequence>MAKFYDEIPKSLIEWINNQHMFWVASALLSPDGHVNLSAKGTADSFHVVNSHRVWYQDLTKSGEYRSIFVLNGRITILFNAFEGPPRILRLFGIGTVYECGTEEYESLISPEIRKPGSRAVIAIDVYQCQTSCGYAVPLYDFVARRTELLRVANTEESTDRASDPETRQKGLEAYSARQNLRSVNDLPGLFTTPDSKVTF</sequence>
<name>A0AAD4E626_9AGAM</name>
<gene>
    <name evidence="1" type="ORF">F5891DRAFT_1146245</name>
</gene>
<dbReference type="SUPFAM" id="SSF50475">
    <property type="entry name" value="FMN-binding split barrel"/>
    <property type="match status" value="1"/>
</dbReference>
<reference evidence="1" key="1">
    <citation type="journal article" date="2020" name="New Phytol.">
        <title>Comparative genomics reveals dynamic genome evolution in host specialist ectomycorrhizal fungi.</title>
        <authorList>
            <person name="Lofgren L.A."/>
            <person name="Nguyen N.H."/>
            <person name="Vilgalys R."/>
            <person name="Ruytinx J."/>
            <person name="Liao H.L."/>
            <person name="Branco S."/>
            <person name="Kuo A."/>
            <person name="LaButti K."/>
            <person name="Lipzen A."/>
            <person name="Andreopoulos W."/>
            <person name="Pangilinan J."/>
            <person name="Riley R."/>
            <person name="Hundley H."/>
            <person name="Na H."/>
            <person name="Barry K."/>
            <person name="Grigoriev I.V."/>
            <person name="Stajich J.E."/>
            <person name="Kennedy P.G."/>
        </authorList>
    </citation>
    <scope>NUCLEOTIDE SEQUENCE</scope>
    <source>
        <strain evidence="1">FC203</strain>
    </source>
</reference>
<dbReference type="Proteomes" id="UP001195769">
    <property type="component" value="Unassembled WGS sequence"/>
</dbReference>
<dbReference type="PANTHER" id="PTHR39336">
    <property type="entry name" value="PYRIDOXAMINE PHOSPHATE OXIDASE FAMILY PROTEIN (AFU_ORTHOLOGUE AFUA_6G11440)"/>
    <property type="match status" value="1"/>
</dbReference>
<dbReference type="GeneID" id="64659322"/>
<dbReference type="Gene3D" id="2.30.110.10">
    <property type="entry name" value="Electron Transport, Fmn-binding Protein, Chain A"/>
    <property type="match status" value="1"/>
</dbReference>